<dbReference type="PANTHER" id="PTHR22911">
    <property type="entry name" value="ACYL-MALONYL CONDENSING ENZYME-RELATED"/>
    <property type="match status" value="1"/>
</dbReference>
<evidence type="ECO:0000313" key="4">
    <source>
        <dbReference type="Proteomes" id="UP000178404"/>
    </source>
</evidence>
<dbReference type="EMBL" id="MHWA01000008">
    <property type="protein sequence ID" value="OHB01996.1"/>
    <property type="molecule type" value="Genomic_DNA"/>
</dbReference>
<dbReference type="PANTHER" id="PTHR22911:SF137">
    <property type="entry name" value="SOLUTE CARRIER FAMILY 35 MEMBER G2-RELATED"/>
    <property type="match status" value="1"/>
</dbReference>
<feature type="transmembrane region" description="Helical" evidence="1">
    <location>
        <begin position="246"/>
        <end position="271"/>
    </location>
</feature>
<dbReference type="GO" id="GO:0016020">
    <property type="term" value="C:membrane"/>
    <property type="evidence" value="ECO:0007669"/>
    <property type="project" value="InterPro"/>
</dbReference>
<feature type="transmembrane region" description="Helical" evidence="1">
    <location>
        <begin position="283"/>
        <end position="300"/>
    </location>
</feature>
<proteinExistence type="predicted"/>
<keyword evidence="1" id="KW-1133">Transmembrane helix</keyword>
<dbReference type="SUPFAM" id="SSF103481">
    <property type="entry name" value="Multidrug resistance efflux transporter EmrE"/>
    <property type="match status" value="1"/>
</dbReference>
<dbReference type="InterPro" id="IPR000620">
    <property type="entry name" value="EamA_dom"/>
</dbReference>
<feature type="transmembrane region" description="Helical" evidence="1">
    <location>
        <begin position="95"/>
        <end position="116"/>
    </location>
</feature>
<feature type="transmembrane region" description="Helical" evidence="1">
    <location>
        <begin position="179"/>
        <end position="200"/>
    </location>
</feature>
<evidence type="ECO:0000313" key="3">
    <source>
        <dbReference type="EMBL" id="OHB01996.1"/>
    </source>
</evidence>
<gene>
    <name evidence="3" type="ORF">A3A90_02030</name>
</gene>
<organism evidence="3 4">
    <name type="scientific">Candidatus Zambryskibacteria bacterium RIFCSPLOWO2_01_FULL_35_19</name>
    <dbReference type="NCBI Taxonomy" id="1802757"/>
    <lineage>
        <taxon>Bacteria</taxon>
        <taxon>Candidatus Zambryskiibacteriota</taxon>
    </lineage>
</organism>
<dbReference type="InterPro" id="IPR037185">
    <property type="entry name" value="EmrE-like"/>
</dbReference>
<evidence type="ECO:0000256" key="1">
    <source>
        <dbReference type="SAM" id="Phobius"/>
    </source>
</evidence>
<comment type="caution">
    <text evidence="3">The sequence shown here is derived from an EMBL/GenBank/DDBJ whole genome shotgun (WGS) entry which is preliminary data.</text>
</comment>
<keyword evidence="1" id="KW-0472">Membrane</keyword>
<accession>A0A1G2TXG7</accession>
<reference evidence="3 4" key="1">
    <citation type="journal article" date="2016" name="Nat. Commun.">
        <title>Thousands of microbial genomes shed light on interconnected biogeochemical processes in an aquifer system.</title>
        <authorList>
            <person name="Anantharaman K."/>
            <person name="Brown C.T."/>
            <person name="Hug L.A."/>
            <person name="Sharon I."/>
            <person name="Castelle C.J."/>
            <person name="Probst A.J."/>
            <person name="Thomas B.C."/>
            <person name="Singh A."/>
            <person name="Wilkins M.J."/>
            <person name="Karaoz U."/>
            <person name="Brodie E.L."/>
            <person name="Williams K.H."/>
            <person name="Hubbard S.S."/>
            <person name="Banfield J.F."/>
        </authorList>
    </citation>
    <scope>NUCLEOTIDE SEQUENCE [LARGE SCALE GENOMIC DNA]</scope>
</reference>
<evidence type="ECO:0000259" key="2">
    <source>
        <dbReference type="Pfam" id="PF00892"/>
    </source>
</evidence>
<feature type="transmembrane region" description="Helical" evidence="1">
    <location>
        <begin position="65"/>
        <end position="88"/>
    </location>
</feature>
<feature type="transmembrane region" description="Helical" evidence="1">
    <location>
        <begin position="122"/>
        <end position="141"/>
    </location>
</feature>
<name>A0A1G2TXG7_9BACT</name>
<feature type="transmembrane region" description="Helical" evidence="1">
    <location>
        <begin position="153"/>
        <end position="173"/>
    </location>
</feature>
<dbReference type="AlphaFoldDB" id="A0A1G2TXG7"/>
<feature type="domain" description="EamA" evidence="2">
    <location>
        <begin position="3"/>
        <end position="138"/>
    </location>
</feature>
<keyword evidence="1" id="KW-0812">Transmembrane</keyword>
<feature type="transmembrane region" description="Helical" evidence="1">
    <location>
        <begin position="37"/>
        <end position="59"/>
    </location>
</feature>
<sequence>MNWFFIALIAPFLYAITNHIDKYLISKYIKEGKVGALIMFSALFGIFALPIILVINPMVLNISLWQIIILVVIGILVVFSILCYLYALELDEATFVVPFYQTIPIFGFILAYFILGEILTKIQILASLSILFGALILSFDIQNKKIRFKKKVVLLMIMASFFYAISDVLFKFIAIERGFWISTFWTLIGKIFIGIIFLIFVSSYRHQFIILFKKVKSKILTLNSINETATIIADSSLQYATLLAPVALVLMINSFQPLFVFVIGIGLTLFFPHINKENTSKNILIQKFLGISIIILGSLFL</sequence>
<dbReference type="Proteomes" id="UP000178404">
    <property type="component" value="Unassembled WGS sequence"/>
</dbReference>
<dbReference type="Pfam" id="PF00892">
    <property type="entry name" value="EamA"/>
    <property type="match status" value="1"/>
</dbReference>
<protein>
    <recommendedName>
        <fullName evidence="2">EamA domain-containing protein</fullName>
    </recommendedName>
</protein>
<feature type="transmembrane region" description="Helical" evidence="1">
    <location>
        <begin position="6"/>
        <end position="25"/>
    </location>
</feature>